<evidence type="ECO:0000259" key="3">
    <source>
        <dbReference type="Pfam" id="PF25231"/>
    </source>
</evidence>
<evidence type="ECO:0000256" key="1">
    <source>
        <dbReference type="SAM" id="MobiDB-lite"/>
    </source>
</evidence>
<dbReference type="RefSeq" id="WP_083343564.1">
    <property type="nucleotide sequence ID" value="NZ_LT629690.1"/>
</dbReference>
<evidence type="ECO:0000313" key="4">
    <source>
        <dbReference type="EMBL" id="SDE73105.1"/>
    </source>
</evidence>
<dbReference type="Pfam" id="PF25231">
    <property type="entry name" value="DUF7847"/>
    <property type="match status" value="1"/>
</dbReference>
<feature type="transmembrane region" description="Helical" evidence="2">
    <location>
        <begin position="194"/>
        <end position="216"/>
    </location>
</feature>
<sequence>METQPGYQGFSPSSYGAASMPQPTAPPPAQPPMMRPLSTGEILDRTLALYRRHFWLFVGIGTVPAAVVALSTGLRLLFLNTYIKFPSPTAGNPRAASQAVGAAALLQVEFLPALLLILVTYGIAQAATVRAVQELSLGTLPTAAEAYGAIRDRWLRWTGIVLRQLWSAAWPMSVGVLLVMIALLLPGGANAHPAAFVSLVLLAWLLIIAGLVLGVLNYLHVALAPAAGVMENLGVNASLRRSRTLVSGRKGRIFLALLLVYVLHMVAGGLQLPFALLAGTMHGAQRILLLAADLLIAFVATALVSPVASIALAMFYTDERVRREGYDIELLLQRSIAERAEAGA</sequence>
<feature type="transmembrane region" description="Helical" evidence="2">
    <location>
        <begin position="251"/>
        <end position="274"/>
    </location>
</feature>
<feature type="region of interest" description="Disordered" evidence="1">
    <location>
        <begin position="1"/>
        <end position="36"/>
    </location>
</feature>
<feature type="domain" description="DUF7847" evidence="3">
    <location>
        <begin position="82"/>
        <end position="317"/>
    </location>
</feature>
<dbReference type="AlphaFoldDB" id="A0A1G7FC98"/>
<keyword evidence="2" id="KW-0472">Membrane</keyword>
<dbReference type="EMBL" id="LT629690">
    <property type="protein sequence ID" value="SDE73105.1"/>
    <property type="molecule type" value="Genomic_DNA"/>
</dbReference>
<keyword evidence="5" id="KW-1185">Reference proteome</keyword>
<name>A0A1G7FC98_9BACT</name>
<gene>
    <name evidence="4" type="ORF">SAMN05444167_0281</name>
</gene>
<dbReference type="OrthoDB" id="121140at2"/>
<dbReference type="Proteomes" id="UP000182427">
    <property type="component" value="Chromosome I"/>
</dbReference>
<feature type="transmembrane region" description="Helical" evidence="2">
    <location>
        <begin position="54"/>
        <end position="78"/>
    </location>
</feature>
<feature type="compositionally biased region" description="Polar residues" evidence="1">
    <location>
        <begin position="1"/>
        <end position="16"/>
    </location>
</feature>
<dbReference type="InterPro" id="IPR057169">
    <property type="entry name" value="DUF7847"/>
</dbReference>
<organism evidence="4 5">
    <name type="scientific">Terriglobus roseus</name>
    <dbReference type="NCBI Taxonomy" id="392734"/>
    <lineage>
        <taxon>Bacteria</taxon>
        <taxon>Pseudomonadati</taxon>
        <taxon>Acidobacteriota</taxon>
        <taxon>Terriglobia</taxon>
        <taxon>Terriglobales</taxon>
        <taxon>Acidobacteriaceae</taxon>
        <taxon>Terriglobus</taxon>
    </lineage>
</organism>
<evidence type="ECO:0000313" key="5">
    <source>
        <dbReference type="Proteomes" id="UP000182427"/>
    </source>
</evidence>
<feature type="transmembrane region" description="Helical" evidence="2">
    <location>
        <begin position="294"/>
        <end position="316"/>
    </location>
</feature>
<evidence type="ECO:0000256" key="2">
    <source>
        <dbReference type="SAM" id="Phobius"/>
    </source>
</evidence>
<keyword evidence="2" id="KW-1133">Transmembrane helix</keyword>
<keyword evidence="2" id="KW-0812">Transmembrane</keyword>
<feature type="transmembrane region" description="Helical" evidence="2">
    <location>
        <begin position="99"/>
        <end position="124"/>
    </location>
</feature>
<feature type="transmembrane region" description="Helical" evidence="2">
    <location>
        <begin position="165"/>
        <end position="185"/>
    </location>
</feature>
<protein>
    <recommendedName>
        <fullName evidence="3">DUF7847 domain-containing protein</fullName>
    </recommendedName>
</protein>
<reference evidence="4 5" key="1">
    <citation type="submission" date="2016-10" db="EMBL/GenBank/DDBJ databases">
        <authorList>
            <person name="de Groot N.N."/>
        </authorList>
    </citation>
    <scope>NUCLEOTIDE SEQUENCE [LARGE SCALE GENOMIC DNA]</scope>
    <source>
        <strain evidence="4 5">GAS232</strain>
    </source>
</reference>
<accession>A0A1G7FC98</accession>
<feature type="compositionally biased region" description="Pro residues" evidence="1">
    <location>
        <begin position="23"/>
        <end position="34"/>
    </location>
</feature>
<proteinExistence type="predicted"/>